<accession>A0AAN0S5W3</accession>
<proteinExistence type="predicted"/>
<dbReference type="Pfam" id="PF07883">
    <property type="entry name" value="Cupin_2"/>
    <property type="match status" value="1"/>
</dbReference>
<dbReference type="InterPro" id="IPR011051">
    <property type="entry name" value="RmlC_Cupin_sf"/>
</dbReference>
<sequence>MSTGSLPTLAGTLSDIWRSRLLGQVGRANIKLIKMGGEGIPNESHAGFAELLVVIEGQMTLVVNEKTFTLDAGDYYLVPKEAVHRVLPGSHGTLLLIDEEQS</sequence>
<organism evidence="2 3">
    <name type="scientific">Cedecea neteri</name>
    <dbReference type="NCBI Taxonomy" id="158822"/>
    <lineage>
        <taxon>Bacteria</taxon>
        <taxon>Pseudomonadati</taxon>
        <taxon>Pseudomonadota</taxon>
        <taxon>Gammaproteobacteria</taxon>
        <taxon>Enterobacterales</taxon>
        <taxon>Enterobacteriaceae</taxon>
        <taxon>Cedecea</taxon>
    </lineage>
</organism>
<dbReference type="Proteomes" id="UP000029516">
    <property type="component" value="Chromosome"/>
</dbReference>
<dbReference type="InterPro" id="IPR014710">
    <property type="entry name" value="RmlC-like_jellyroll"/>
</dbReference>
<dbReference type="EMBL" id="CP009458">
    <property type="protein sequence ID" value="AIR62168.1"/>
    <property type="molecule type" value="Genomic_DNA"/>
</dbReference>
<evidence type="ECO:0000259" key="1">
    <source>
        <dbReference type="Pfam" id="PF07883"/>
    </source>
</evidence>
<name>A0AAN0S5W3_9ENTR</name>
<dbReference type="SUPFAM" id="SSF51182">
    <property type="entry name" value="RmlC-like cupins"/>
    <property type="match status" value="1"/>
</dbReference>
<dbReference type="InterPro" id="IPR013096">
    <property type="entry name" value="Cupin_2"/>
</dbReference>
<dbReference type="KEGG" id="cem:LH23_16370"/>
<evidence type="ECO:0000313" key="3">
    <source>
        <dbReference type="Proteomes" id="UP000029516"/>
    </source>
</evidence>
<protein>
    <submittedName>
        <fullName evidence="2">Cupin</fullName>
    </submittedName>
</protein>
<evidence type="ECO:0000313" key="2">
    <source>
        <dbReference type="EMBL" id="AIR62168.1"/>
    </source>
</evidence>
<feature type="domain" description="Cupin type-2" evidence="1">
    <location>
        <begin position="36"/>
        <end position="86"/>
    </location>
</feature>
<reference evidence="2 3" key="1">
    <citation type="submission" date="2014-09" db="EMBL/GenBank/DDBJ databases">
        <authorList>
            <person name="Chan K.-G."/>
        </authorList>
    </citation>
    <scope>NUCLEOTIDE SEQUENCE [LARGE SCALE GENOMIC DNA]</scope>
    <source>
        <strain evidence="2 3">M006</strain>
    </source>
</reference>
<dbReference type="AlphaFoldDB" id="A0AAN0S5W3"/>
<gene>
    <name evidence="2" type="ORF">LH23_16370</name>
</gene>
<dbReference type="Gene3D" id="2.60.120.10">
    <property type="entry name" value="Jelly Rolls"/>
    <property type="match status" value="1"/>
</dbReference>